<gene>
    <name evidence="2" type="ORF">MTBBW1_1630052</name>
</gene>
<keyword evidence="1" id="KW-1133">Transmembrane helix</keyword>
<evidence type="ECO:0000313" key="2">
    <source>
        <dbReference type="EMBL" id="SLM28942.1"/>
    </source>
</evidence>
<sequence length="80" mass="9740">MEKKHIFDNPRNVKLLLIIFFSSVLILFILDFFVHKHAHFPWEHWPVFYAVYGFVACVLLVLVSRFVLRPLVKRKEDYYE</sequence>
<dbReference type="EMBL" id="FWEV01000072">
    <property type="protein sequence ID" value="SLM28942.1"/>
    <property type="molecule type" value="Genomic_DNA"/>
</dbReference>
<proteinExistence type="predicted"/>
<dbReference type="AlphaFoldDB" id="A0A1W1H908"/>
<organism evidence="2 3">
    <name type="scientific">Desulfamplus magnetovallimortis</name>
    <dbReference type="NCBI Taxonomy" id="1246637"/>
    <lineage>
        <taxon>Bacteria</taxon>
        <taxon>Pseudomonadati</taxon>
        <taxon>Thermodesulfobacteriota</taxon>
        <taxon>Desulfobacteria</taxon>
        <taxon>Desulfobacterales</taxon>
        <taxon>Desulfobacteraceae</taxon>
        <taxon>Desulfamplus</taxon>
    </lineage>
</organism>
<dbReference type="STRING" id="1246637.MTBBW1_1630052"/>
<reference evidence="2 3" key="1">
    <citation type="submission" date="2017-03" db="EMBL/GenBank/DDBJ databases">
        <authorList>
            <person name="Afonso C.L."/>
            <person name="Miller P.J."/>
            <person name="Scott M.A."/>
            <person name="Spackman E."/>
            <person name="Goraichik I."/>
            <person name="Dimitrov K.M."/>
            <person name="Suarez D.L."/>
            <person name="Swayne D.E."/>
        </authorList>
    </citation>
    <scope>NUCLEOTIDE SEQUENCE [LARGE SCALE GENOMIC DNA]</scope>
    <source>
        <strain evidence="2">PRJEB14757</strain>
    </source>
</reference>
<name>A0A1W1H908_9BACT</name>
<keyword evidence="1" id="KW-0812">Transmembrane</keyword>
<accession>A0A1W1H908</accession>
<dbReference type="Proteomes" id="UP000191931">
    <property type="component" value="Unassembled WGS sequence"/>
</dbReference>
<keyword evidence="3" id="KW-1185">Reference proteome</keyword>
<feature type="transmembrane region" description="Helical" evidence="1">
    <location>
        <begin position="47"/>
        <end position="68"/>
    </location>
</feature>
<protein>
    <submittedName>
        <fullName evidence="2">Uncharacterized protein</fullName>
    </submittedName>
</protein>
<evidence type="ECO:0000256" key="1">
    <source>
        <dbReference type="SAM" id="Phobius"/>
    </source>
</evidence>
<keyword evidence="1" id="KW-0472">Membrane</keyword>
<evidence type="ECO:0000313" key="3">
    <source>
        <dbReference type="Proteomes" id="UP000191931"/>
    </source>
</evidence>
<feature type="transmembrane region" description="Helical" evidence="1">
    <location>
        <begin position="12"/>
        <end position="35"/>
    </location>
</feature>
<dbReference type="RefSeq" id="WP_080805582.1">
    <property type="nucleotide sequence ID" value="NZ_LT828550.1"/>
</dbReference>